<gene>
    <name evidence="1" type="ORF">NCTC9140_06914</name>
</gene>
<dbReference type="AlphaFoldDB" id="A0A377TZD0"/>
<reference evidence="1 2" key="1">
    <citation type="submission" date="2018-06" db="EMBL/GenBank/DDBJ databases">
        <authorList>
            <consortium name="Pathogen Informatics"/>
            <person name="Doyle S."/>
        </authorList>
    </citation>
    <scope>NUCLEOTIDE SEQUENCE [LARGE SCALE GENOMIC DNA]</scope>
    <source>
        <strain evidence="1 2">NCTC9140</strain>
    </source>
</reference>
<name>A0A377TZD0_KLEPN</name>
<evidence type="ECO:0000313" key="2">
    <source>
        <dbReference type="Proteomes" id="UP000254938"/>
    </source>
</evidence>
<dbReference type="Proteomes" id="UP000254938">
    <property type="component" value="Unassembled WGS sequence"/>
</dbReference>
<organism evidence="1 2">
    <name type="scientific">Klebsiella pneumoniae</name>
    <dbReference type="NCBI Taxonomy" id="573"/>
    <lineage>
        <taxon>Bacteria</taxon>
        <taxon>Pseudomonadati</taxon>
        <taxon>Pseudomonadota</taxon>
        <taxon>Gammaproteobacteria</taxon>
        <taxon>Enterobacterales</taxon>
        <taxon>Enterobacteriaceae</taxon>
        <taxon>Klebsiella/Raoultella group</taxon>
        <taxon>Klebsiella</taxon>
        <taxon>Klebsiella pneumoniae complex</taxon>
    </lineage>
</organism>
<accession>A0A377TZD0</accession>
<proteinExistence type="predicted"/>
<protein>
    <submittedName>
        <fullName evidence="1">Uncharacterized protein</fullName>
    </submittedName>
</protein>
<dbReference type="EMBL" id="UGKQ01000007">
    <property type="protein sequence ID" value="STS85093.1"/>
    <property type="molecule type" value="Genomic_DNA"/>
</dbReference>
<evidence type="ECO:0000313" key="1">
    <source>
        <dbReference type="EMBL" id="STS85093.1"/>
    </source>
</evidence>
<sequence>MIDDISSCQLGGHHAIHFAKIETTQSGTGILNDDPMDVGILLNQLIP</sequence>